<keyword evidence="3" id="KW-1185">Reference proteome</keyword>
<feature type="compositionally biased region" description="Basic and acidic residues" evidence="1">
    <location>
        <begin position="161"/>
        <end position="176"/>
    </location>
</feature>
<dbReference type="SUPFAM" id="SSF48452">
    <property type="entry name" value="TPR-like"/>
    <property type="match status" value="1"/>
</dbReference>
<evidence type="ECO:0000313" key="3">
    <source>
        <dbReference type="Proteomes" id="UP000193827"/>
    </source>
</evidence>
<dbReference type="RefSeq" id="WP_085892674.1">
    <property type="nucleotide sequence ID" value="NZ_FWFL01000006.1"/>
</dbReference>
<sequence>MRIQFECRSLTVFGLVFALAACEPGVVSKGSSFQRNYSIARKALETGNYDMAIKGYGAMIPEAGPFEPRLRLEYAHALLRAGRFDEASSVSGALAQTLKGSDRAAALAVKGAAEHEKAILAMNNGDFGSGTANSLHAASSAIDEMLKIDPEMDPMGAMASRRSDIREELSRVNKSG</sequence>
<evidence type="ECO:0008006" key="4">
    <source>
        <dbReference type="Google" id="ProtNLM"/>
    </source>
</evidence>
<dbReference type="Proteomes" id="UP000193827">
    <property type="component" value="Unassembled WGS sequence"/>
</dbReference>
<dbReference type="Gene3D" id="1.25.40.10">
    <property type="entry name" value="Tetratricopeptide repeat domain"/>
    <property type="match status" value="1"/>
</dbReference>
<organism evidence="2 3">
    <name type="scientific">Roseovarius litorisediminis</name>
    <dbReference type="NCBI Taxonomy" id="1312363"/>
    <lineage>
        <taxon>Bacteria</taxon>
        <taxon>Pseudomonadati</taxon>
        <taxon>Pseudomonadota</taxon>
        <taxon>Alphaproteobacteria</taxon>
        <taxon>Rhodobacterales</taxon>
        <taxon>Roseobacteraceae</taxon>
        <taxon>Roseovarius</taxon>
    </lineage>
</organism>
<name>A0A1Y5SVR7_9RHOB</name>
<dbReference type="PROSITE" id="PS51257">
    <property type="entry name" value="PROKAR_LIPOPROTEIN"/>
    <property type="match status" value="1"/>
</dbReference>
<reference evidence="2 3" key="1">
    <citation type="submission" date="2017-03" db="EMBL/GenBank/DDBJ databases">
        <authorList>
            <person name="Afonso C.L."/>
            <person name="Miller P.J."/>
            <person name="Scott M.A."/>
            <person name="Spackman E."/>
            <person name="Goraichik I."/>
            <person name="Dimitrov K.M."/>
            <person name="Suarez D.L."/>
            <person name="Swayne D.E."/>
        </authorList>
    </citation>
    <scope>NUCLEOTIDE SEQUENCE [LARGE SCALE GENOMIC DNA]</scope>
    <source>
        <strain evidence="2 3">CECT 8287</strain>
    </source>
</reference>
<feature type="region of interest" description="Disordered" evidence="1">
    <location>
        <begin position="156"/>
        <end position="176"/>
    </location>
</feature>
<dbReference type="EMBL" id="FWFL01000006">
    <property type="protein sequence ID" value="SLN47699.1"/>
    <property type="molecule type" value="Genomic_DNA"/>
</dbReference>
<evidence type="ECO:0000313" key="2">
    <source>
        <dbReference type="EMBL" id="SLN47699.1"/>
    </source>
</evidence>
<accession>A0A1Y5SVR7</accession>
<gene>
    <name evidence="2" type="ORF">PEL8287_02447</name>
</gene>
<evidence type="ECO:0000256" key="1">
    <source>
        <dbReference type="SAM" id="MobiDB-lite"/>
    </source>
</evidence>
<dbReference type="OrthoDB" id="7862771at2"/>
<protein>
    <recommendedName>
        <fullName evidence="4">Tetratricopeptide repeat protein</fullName>
    </recommendedName>
</protein>
<dbReference type="AlphaFoldDB" id="A0A1Y5SVR7"/>
<dbReference type="InterPro" id="IPR011990">
    <property type="entry name" value="TPR-like_helical_dom_sf"/>
</dbReference>
<proteinExistence type="predicted"/>